<dbReference type="OrthoDB" id="41962at2759"/>
<feature type="chain" id="PRO_5009193141" evidence="2">
    <location>
        <begin position="19"/>
        <end position="172"/>
    </location>
</feature>
<sequence length="172" mass="18559">MQSVTIVLALVAVAAVQGFAPASQGRAGTAVQGTIFDAVAGMDLFAPKKDQNSYGARNSKNLKIGDIKAGKSYVPNGLDAKQYAALRGKEQKKKADNYKRNVAKAGVFEDYTEFYTKRGTDLSQDWAKNKNTLGHRFAKTKFDWSGKDGKNNDTTAAVKTPGKKKGGMFGKK</sequence>
<evidence type="ECO:0000313" key="4">
    <source>
        <dbReference type="Proteomes" id="UP000095751"/>
    </source>
</evidence>
<organism evidence="3 4">
    <name type="scientific">Fragilariopsis cylindrus CCMP1102</name>
    <dbReference type="NCBI Taxonomy" id="635003"/>
    <lineage>
        <taxon>Eukaryota</taxon>
        <taxon>Sar</taxon>
        <taxon>Stramenopiles</taxon>
        <taxon>Ochrophyta</taxon>
        <taxon>Bacillariophyta</taxon>
        <taxon>Bacillariophyceae</taxon>
        <taxon>Bacillariophycidae</taxon>
        <taxon>Bacillariales</taxon>
        <taxon>Bacillariaceae</taxon>
        <taxon>Fragilariopsis</taxon>
    </lineage>
</organism>
<keyword evidence="2" id="KW-0732">Signal</keyword>
<proteinExistence type="predicted"/>
<feature type="compositionally biased region" description="Basic residues" evidence="1">
    <location>
        <begin position="161"/>
        <end position="172"/>
    </location>
</feature>
<evidence type="ECO:0000313" key="3">
    <source>
        <dbReference type="EMBL" id="OEU17596.1"/>
    </source>
</evidence>
<name>A0A1E7FHD5_9STRA</name>
<dbReference type="InParanoid" id="A0A1E7FHD5"/>
<dbReference type="Proteomes" id="UP000095751">
    <property type="component" value="Unassembled WGS sequence"/>
</dbReference>
<evidence type="ECO:0000256" key="2">
    <source>
        <dbReference type="SAM" id="SignalP"/>
    </source>
</evidence>
<keyword evidence="4" id="KW-1185">Reference proteome</keyword>
<dbReference type="KEGG" id="fcy:FRACYDRAFT_207787"/>
<feature type="signal peptide" evidence="2">
    <location>
        <begin position="1"/>
        <end position="18"/>
    </location>
</feature>
<dbReference type="AlphaFoldDB" id="A0A1E7FHD5"/>
<feature type="region of interest" description="Disordered" evidence="1">
    <location>
        <begin position="144"/>
        <end position="172"/>
    </location>
</feature>
<dbReference type="EMBL" id="KV784357">
    <property type="protein sequence ID" value="OEU17596.1"/>
    <property type="molecule type" value="Genomic_DNA"/>
</dbReference>
<gene>
    <name evidence="3" type="ORF">FRACYDRAFT_207787</name>
</gene>
<evidence type="ECO:0000256" key="1">
    <source>
        <dbReference type="SAM" id="MobiDB-lite"/>
    </source>
</evidence>
<protein>
    <submittedName>
        <fullName evidence="3">Uncharacterized protein</fullName>
    </submittedName>
</protein>
<reference evidence="3 4" key="1">
    <citation type="submission" date="2016-09" db="EMBL/GenBank/DDBJ databases">
        <title>Extensive genetic diversity and differential bi-allelic expression allows diatom success in the polar Southern Ocean.</title>
        <authorList>
            <consortium name="DOE Joint Genome Institute"/>
            <person name="Mock T."/>
            <person name="Otillar R.P."/>
            <person name="Strauss J."/>
            <person name="Dupont C."/>
            <person name="Frickenhaus S."/>
            <person name="Maumus F."/>
            <person name="Mcmullan M."/>
            <person name="Sanges R."/>
            <person name="Schmutz J."/>
            <person name="Toseland A."/>
            <person name="Valas R."/>
            <person name="Veluchamy A."/>
            <person name="Ward B.J."/>
            <person name="Allen A."/>
            <person name="Barry K."/>
            <person name="Falciatore A."/>
            <person name="Ferrante M."/>
            <person name="Fortunato A.E."/>
            <person name="Gloeckner G."/>
            <person name="Gruber A."/>
            <person name="Hipkin R."/>
            <person name="Janech M."/>
            <person name="Kroth P."/>
            <person name="Leese F."/>
            <person name="Lindquist E."/>
            <person name="Lyon B.R."/>
            <person name="Martin J."/>
            <person name="Mayer C."/>
            <person name="Parker M."/>
            <person name="Quesneville H."/>
            <person name="Raymond J."/>
            <person name="Uhlig C."/>
            <person name="Valentin K.U."/>
            <person name="Worden A.Z."/>
            <person name="Armbrust E.V."/>
            <person name="Bowler C."/>
            <person name="Green B."/>
            <person name="Moulton V."/>
            <person name="Van Oosterhout C."/>
            <person name="Grigoriev I."/>
        </authorList>
    </citation>
    <scope>NUCLEOTIDE SEQUENCE [LARGE SCALE GENOMIC DNA]</scope>
    <source>
        <strain evidence="3 4">CCMP1102</strain>
    </source>
</reference>
<accession>A0A1E7FHD5</accession>